<dbReference type="InterPro" id="IPR011989">
    <property type="entry name" value="ARM-like"/>
</dbReference>
<evidence type="ECO:0000256" key="1">
    <source>
        <dbReference type="SAM" id="MobiDB-lite"/>
    </source>
</evidence>
<dbReference type="Gene3D" id="1.25.10.10">
    <property type="entry name" value="Leucine-rich Repeat Variant"/>
    <property type="match status" value="1"/>
</dbReference>
<dbReference type="GO" id="GO:0051726">
    <property type="term" value="P:regulation of cell cycle"/>
    <property type="evidence" value="ECO:0007669"/>
    <property type="project" value="TreeGrafter"/>
</dbReference>
<feature type="compositionally biased region" description="Basic residues" evidence="1">
    <location>
        <begin position="567"/>
        <end position="582"/>
    </location>
</feature>
<comment type="caution">
    <text evidence="2">The sequence shown here is derived from an EMBL/GenBank/DDBJ whole genome shotgun (WGS) entry which is preliminary data.</text>
</comment>
<sequence>MQFYREDYRSVLAVLEEGTNRSDPYAVRRACAEFRRLVLHRNAVRHTMVEEGRLLPMLVEIVTIHVQEEQGAVVSDCCRFFQRLISHKRPTELDIQSKITEAGAVGLMIKGLQAHPQARQLYIEVCTLVALLCFDTIAAPHADNQAAIADAGLVTAICERLDCADLSEHEAAAGCTAISALVYENDANGVFVIHTFRILSRLSTLLNTLAESLRVVSCVFQTLFQLITTEPGLSDDVVDAGVLQLAVELLDNSSLMQNYRGAASFMVHWNITKFLEICIRENDVAKETFCNCAGPGVVVSAMIRRRQEPRHADSVDPWALQYITCMLLCRVVMVTGDLAEVDKTRAKQLVQSSAHQLALDILRSVDVAQIADTGKANRKSFWAGVEQAVKLLELIAAVESNRVPLTRLGASRQVKLIYNNPESLGPRWSLKELRTFYILLKAHGRQWDKLVERLPLRSEAMVRALFDMHRGYLSLPEASAEGFCAIMMDRYETQGEMQQHTTCTSANKSLDVDGDVIMDVKQETGDGQEPVARSRKKRRLEKLLATDQLATLHIQTEREEEREERKQQKRGGRKSTRPKKGRAWLPRKDETDDTGLGNLHGARFDLPWYHWFYSYIDVDFFRHNEFIECLGGMGLGKVGLMIEWRETLHPDEECEVWIDYCSSTADLVVRAGVYGASKTP</sequence>
<accession>W2ZMH3</accession>
<gene>
    <name evidence="2" type="ORF">F442_05756</name>
</gene>
<feature type="region of interest" description="Disordered" evidence="1">
    <location>
        <begin position="553"/>
        <end position="592"/>
    </location>
</feature>
<dbReference type="PANTHER" id="PTHR21689:SF2">
    <property type="entry name" value="PROTEIN LIN-9 HOMOLOG"/>
    <property type="match status" value="1"/>
</dbReference>
<dbReference type="InterPro" id="IPR016024">
    <property type="entry name" value="ARM-type_fold"/>
</dbReference>
<dbReference type="PANTHER" id="PTHR21689">
    <property type="entry name" value="LIN-9"/>
    <property type="match status" value="1"/>
</dbReference>
<dbReference type="GO" id="GO:0003677">
    <property type="term" value="F:DNA binding"/>
    <property type="evidence" value="ECO:0007669"/>
    <property type="project" value="TreeGrafter"/>
</dbReference>
<evidence type="ECO:0008006" key="4">
    <source>
        <dbReference type="Google" id="ProtNLM"/>
    </source>
</evidence>
<dbReference type="SUPFAM" id="SSF48371">
    <property type="entry name" value="ARM repeat"/>
    <property type="match status" value="1"/>
</dbReference>
<dbReference type="InterPro" id="IPR010561">
    <property type="entry name" value="LIN-9/ALY1"/>
</dbReference>
<dbReference type="GO" id="GO:0017053">
    <property type="term" value="C:transcription repressor complex"/>
    <property type="evidence" value="ECO:0007669"/>
    <property type="project" value="InterPro"/>
</dbReference>
<dbReference type="Proteomes" id="UP000018948">
    <property type="component" value="Unassembled WGS sequence"/>
</dbReference>
<evidence type="ECO:0000313" key="2">
    <source>
        <dbReference type="EMBL" id="ETP48498.1"/>
    </source>
</evidence>
<feature type="compositionally biased region" description="Basic and acidic residues" evidence="1">
    <location>
        <begin position="555"/>
        <end position="566"/>
    </location>
</feature>
<dbReference type="GO" id="GO:0006357">
    <property type="term" value="P:regulation of transcription by RNA polymerase II"/>
    <property type="evidence" value="ECO:0007669"/>
    <property type="project" value="TreeGrafter"/>
</dbReference>
<dbReference type="InterPro" id="IPR001005">
    <property type="entry name" value="SANT/Myb"/>
</dbReference>
<dbReference type="GO" id="GO:0005654">
    <property type="term" value="C:nucleoplasm"/>
    <property type="evidence" value="ECO:0007669"/>
    <property type="project" value="TreeGrafter"/>
</dbReference>
<dbReference type="GO" id="GO:0006351">
    <property type="term" value="P:DNA-templated transcription"/>
    <property type="evidence" value="ECO:0007669"/>
    <property type="project" value="InterPro"/>
</dbReference>
<dbReference type="OrthoDB" id="72398at2759"/>
<name>W2ZMH3_PHYNI</name>
<reference evidence="2 3" key="1">
    <citation type="submission" date="2013-11" db="EMBL/GenBank/DDBJ databases">
        <title>The Genome Sequence of Phytophthora parasitica P10297.</title>
        <authorList>
            <consortium name="The Broad Institute Genomics Platform"/>
            <person name="Russ C."/>
            <person name="Tyler B."/>
            <person name="Panabieres F."/>
            <person name="Shan W."/>
            <person name="Tripathy S."/>
            <person name="Grunwald N."/>
            <person name="Machado M."/>
            <person name="Johnson C.S."/>
            <person name="Walker B."/>
            <person name="Young S.K."/>
            <person name="Zeng Q."/>
            <person name="Gargeya S."/>
            <person name="Fitzgerald M."/>
            <person name="Haas B."/>
            <person name="Abouelleil A."/>
            <person name="Allen A.W."/>
            <person name="Alvarado L."/>
            <person name="Arachchi H.M."/>
            <person name="Berlin A.M."/>
            <person name="Chapman S.B."/>
            <person name="Gainer-Dewar J."/>
            <person name="Goldberg J."/>
            <person name="Griggs A."/>
            <person name="Gujja S."/>
            <person name="Hansen M."/>
            <person name="Howarth C."/>
            <person name="Imamovic A."/>
            <person name="Ireland A."/>
            <person name="Larimer J."/>
            <person name="McCowan C."/>
            <person name="Murphy C."/>
            <person name="Pearson M."/>
            <person name="Poon T.W."/>
            <person name="Priest M."/>
            <person name="Roberts A."/>
            <person name="Saif S."/>
            <person name="Shea T."/>
            <person name="Sisk P."/>
            <person name="Sykes S."/>
            <person name="Wortman J."/>
            <person name="Nusbaum C."/>
            <person name="Birren B."/>
        </authorList>
    </citation>
    <scope>NUCLEOTIDE SEQUENCE [LARGE SCALE GENOMIC DNA]</scope>
    <source>
        <strain evidence="2 3">P10297</strain>
    </source>
</reference>
<dbReference type="CDD" id="cd00167">
    <property type="entry name" value="SANT"/>
    <property type="match status" value="1"/>
</dbReference>
<dbReference type="AlphaFoldDB" id="W2ZMH3"/>
<proteinExistence type="predicted"/>
<protein>
    <recommendedName>
        <fullName evidence="4">Myb-like domain-containing protein</fullName>
    </recommendedName>
</protein>
<dbReference type="SUPFAM" id="SSF46689">
    <property type="entry name" value="Homeodomain-like"/>
    <property type="match status" value="1"/>
</dbReference>
<dbReference type="InterPro" id="IPR009057">
    <property type="entry name" value="Homeodomain-like_sf"/>
</dbReference>
<dbReference type="EMBL" id="ANIY01001225">
    <property type="protein sequence ID" value="ETP48498.1"/>
    <property type="molecule type" value="Genomic_DNA"/>
</dbReference>
<evidence type="ECO:0000313" key="3">
    <source>
        <dbReference type="Proteomes" id="UP000018948"/>
    </source>
</evidence>
<organism evidence="2 3">
    <name type="scientific">Phytophthora nicotianae P10297</name>
    <dbReference type="NCBI Taxonomy" id="1317064"/>
    <lineage>
        <taxon>Eukaryota</taxon>
        <taxon>Sar</taxon>
        <taxon>Stramenopiles</taxon>
        <taxon>Oomycota</taxon>
        <taxon>Peronosporomycetes</taxon>
        <taxon>Peronosporales</taxon>
        <taxon>Peronosporaceae</taxon>
        <taxon>Phytophthora</taxon>
    </lineage>
</organism>